<evidence type="ECO:0000259" key="1">
    <source>
        <dbReference type="Pfam" id="PF04909"/>
    </source>
</evidence>
<dbReference type="EMBL" id="JAHOPB010000001">
    <property type="protein sequence ID" value="MBU8874288.1"/>
    <property type="molecule type" value="Genomic_DNA"/>
</dbReference>
<comment type="caution">
    <text evidence="2">The sequence shown here is derived from an EMBL/GenBank/DDBJ whole genome shotgun (WGS) entry which is preliminary data.</text>
</comment>
<evidence type="ECO:0000313" key="2">
    <source>
        <dbReference type="EMBL" id="MBU8874288.1"/>
    </source>
</evidence>
<dbReference type="PANTHER" id="PTHR35563">
    <property type="entry name" value="BARREL METAL-DEPENDENT HYDROLASE, PUTATIVE (AFU_ORTHOLOGUE AFUA_1G16240)-RELATED"/>
    <property type="match status" value="1"/>
</dbReference>
<dbReference type="InterPro" id="IPR052358">
    <property type="entry name" value="Aro_Compnd_Degr_Hydrolases"/>
</dbReference>
<gene>
    <name evidence="2" type="ORF">KQ910_10970</name>
</gene>
<accession>A0ABS6IJ35</accession>
<keyword evidence="3" id="KW-1185">Reference proteome</keyword>
<protein>
    <submittedName>
        <fullName evidence="2">Amidohydrolase family protein</fullName>
    </submittedName>
</protein>
<sequence>MTQPASFDAFPLPAGSADCHVHVYGPYDRFPAVHGGKFSPLQATPVEALLALWDRMGIARGVIVHALAAGGDNEVTLDALRRHRDRLRGVAILKPEVSERRLDELSEAGFRGVRINLLRQDGKPVSSGGMSLDDLLALAPRLHARGWHVQLWVETGDLKELAPTLEKMPFDFVIDHMGRTMADKGVDTPGFRDFCEKLKTGRYWCKLSGADRNTRQGAGPGAAYDDTAPFMQALVAANPDRLVWGSDWPHVGHGAEAIPQEEDLLRHFFRCVPDEAVRRKILVDNPKALYGF</sequence>
<name>A0ABS6IJ35_9HYPH</name>
<dbReference type="InterPro" id="IPR006680">
    <property type="entry name" value="Amidohydro-rel"/>
</dbReference>
<dbReference type="RefSeq" id="WP_216959532.1">
    <property type="nucleotide sequence ID" value="NZ_JAHOPB010000001.1"/>
</dbReference>
<feature type="domain" description="Amidohydrolase-related" evidence="1">
    <location>
        <begin position="18"/>
        <end position="292"/>
    </location>
</feature>
<dbReference type="Proteomes" id="UP000727907">
    <property type="component" value="Unassembled WGS sequence"/>
</dbReference>
<dbReference type="Pfam" id="PF04909">
    <property type="entry name" value="Amidohydro_2"/>
    <property type="match status" value="1"/>
</dbReference>
<organism evidence="2 3">
    <name type="scientific">Reyranella humidisoli</name>
    <dbReference type="NCBI Taxonomy" id="2849149"/>
    <lineage>
        <taxon>Bacteria</taxon>
        <taxon>Pseudomonadati</taxon>
        <taxon>Pseudomonadota</taxon>
        <taxon>Alphaproteobacteria</taxon>
        <taxon>Hyphomicrobiales</taxon>
        <taxon>Reyranellaceae</taxon>
        <taxon>Reyranella</taxon>
    </lineage>
</organism>
<evidence type="ECO:0000313" key="3">
    <source>
        <dbReference type="Proteomes" id="UP000727907"/>
    </source>
</evidence>
<proteinExistence type="predicted"/>
<dbReference type="PANTHER" id="PTHR35563:SF2">
    <property type="entry name" value="BARREL METAL-DEPENDENT HYDROLASE, PUTATIVE (AFU_ORTHOLOGUE AFUA_1G16240)-RELATED"/>
    <property type="match status" value="1"/>
</dbReference>
<reference evidence="2 3" key="1">
    <citation type="submission" date="2021-06" db="EMBL/GenBank/DDBJ databases">
        <authorList>
            <person name="Lee D.H."/>
        </authorList>
    </citation>
    <scope>NUCLEOTIDE SEQUENCE [LARGE SCALE GENOMIC DNA]</scope>
    <source>
        <strain evidence="2 3">MMS21-HV4-11</strain>
    </source>
</reference>